<gene>
    <name evidence="1" type="ORF">SAMN05661012_06499</name>
</gene>
<evidence type="ECO:0000313" key="2">
    <source>
        <dbReference type="Proteomes" id="UP000183788"/>
    </source>
</evidence>
<dbReference type="Proteomes" id="UP000183788">
    <property type="component" value="Unassembled WGS sequence"/>
</dbReference>
<evidence type="ECO:0000313" key="1">
    <source>
        <dbReference type="EMBL" id="SFW89825.1"/>
    </source>
</evidence>
<reference evidence="1 2" key="1">
    <citation type="submission" date="2016-11" db="EMBL/GenBank/DDBJ databases">
        <authorList>
            <person name="Jaros S."/>
            <person name="Januszkiewicz K."/>
            <person name="Wedrychowicz H."/>
        </authorList>
    </citation>
    <scope>NUCLEOTIDE SEQUENCE [LARGE SCALE GENOMIC DNA]</scope>
    <source>
        <strain evidence="1 2">DSM 784</strain>
    </source>
</reference>
<protein>
    <submittedName>
        <fullName evidence="1">Uncharacterized protein</fullName>
    </submittedName>
</protein>
<dbReference type="AlphaFoldDB" id="A0A1K1SZN9"/>
<proteinExistence type="predicted"/>
<sequence>MPYNKDEFASRINKFHLRGRNIEAKKMIGSNENAVIFFYSIRLKRTTIKIINIVNCFKVSEKY</sequence>
<accession>A0A1K1SZN9</accession>
<organism evidence="1 2">
    <name type="scientific">Chitinophaga sancti</name>
    <dbReference type="NCBI Taxonomy" id="1004"/>
    <lineage>
        <taxon>Bacteria</taxon>
        <taxon>Pseudomonadati</taxon>
        <taxon>Bacteroidota</taxon>
        <taxon>Chitinophagia</taxon>
        <taxon>Chitinophagales</taxon>
        <taxon>Chitinophagaceae</taxon>
        <taxon>Chitinophaga</taxon>
    </lineage>
</organism>
<name>A0A1K1SZN9_9BACT</name>
<dbReference type="EMBL" id="FPIZ01000043">
    <property type="protein sequence ID" value="SFW89825.1"/>
    <property type="molecule type" value="Genomic_DNA"/>
</dbReference>